<evidence type="ECO:0000256" key="3">
    <source>
        <dbReference type="ARBA" id="ARBA00022801"/>
    </source>
</evidence>
<evidence type="ECO:0000313" key="8">
    <source>
        <dbReference type="EMBL" id="KGR80082.1"/>
    </source>
</evidence>
<dbReference type="Gene3D" id="3.40.50.300">
    <property type="entry name" value="P-loop containing nucleotide triphosphate hydrolases"/>
    <property type="match status" value="1"/>
</dbReference>
<dbReference type="GO" id="GO:0003924">
    <property type="term" value="F:GTPase activity"/>
    <property type="evidence" value="ECO:0007669"/>
    <property type="project" value="InterPro"/>
</dbReference>
<dbReference type="Pfam" id="PF00350">
    <property type="entry name" value="Dynamin_N"/>
    <property type="match status" value="1"/>
</dbReference>
<comment type="subcellular location">
    <subcellularLocation>
        <location evidence="1">Membrane</location>
    </subcellularLocation>
</comment>
<protein>
    <recommendedName>
        <fullName evidence="7">Dynamin N-terminal domain-containing protein</fullName>
    </recommendedName>
</protein>
<dbReference type="PANTHER" id="PTHR10465">
    <property type="entry name" value="TRANSMEMBRANE GTPASE FZO1"/>
    <property type="match status" value="1"/>
</dbReference>
<dbReference type="PANTHER" id="PTHR10465:SF0">
    <property type="entry name" value="SARCALUMENIN"/>
    <property type="match status" value="1"/>
</dbReference>
<evidence type="ECO:0000256" key="1">
    <source>
        <dbReference type="ARBA" id="ARBA00004370"/>
    </source>
</evidence>
<evidence type="ECO:0000256" key="2">
    <source>
        <dbReference type="ARBA" id="ARBA00022741"/>
    </source>
</evidence>
<keyword evidence="9" id="KW-1185">Reference proteome</keyword>
<keyword evidence="5" id="KW-0472">Membrane</keyword>
<accession>A0A0A3IZ36</accession>
<dbReference type="InterPro" id="IPR045063">
    <property type="entry name" value="Dynamin_N"/>
</dbReference>
<keyword evidence="4" id="KW-0342">GTP-binding</keyword>
<feature type="domain" description="Dynamin N-terminal" evidence="7">
    <location>
        <begin position="62"/>
        <end position="266"/>
    </location>
</feature>
<keyword evidence="6" id="KW-0175">Coiled coil</keyword>
<dbReference type="Proteomes" id="UP000030416">
    <property type="component" value="Unassembled WGS sequence"/>
</dbReference>
<dbReference type="STRING" id="1384049.CD29_03820"/>
<dbReference type="SUPFAM" id="SSF52540">
    <property type="entry name" value="P-loop containing nucleoside triphosphate hydrolases"/>
    <property type="match status" value="1"/>
</dbReference>
<dbReference type="EMBL" id="JPVN01000003">
    <property type="protein sequence ID" value="KGR80082.1"/>
    <property type="molecule type" value="Genomic_DNA"/>
</dbReference>
<evidence type="ECO:0000259" key="7">
    <source>
        <dbReference type="Pfam" id="PF00350"/>
    </source>
</evidence>
<dbReference type="AlphaFoldDB" id="A0A0A3IZ36"/>
<keyword evidence="3" id="KW-0378">Hydrolase</keyword>
<dbReference type="GO" id="GO:0016020">
    <property type="term" value="C:membrane"/>
    <property type="evidence" value="ECO:0007669"/>
    <property type="project" value="UniProtKB-SubCell"/>
</dbReference>
<evidence type="ECO:0000256" key="6">
    <source>
        <dbReference type="SAM" id="Coils"/>
    </source>
</evidence>
<comment type="caution">
    <text evidence="8">The sequence shown here is derived from an EMBL/GenBank/DDBJ whole genome shotgun (WGS) entry which is preliminary data.</text>
</comment>
<dbReference type="eggNOG" id="COG0699">
    <property type="taxonomic scope" value="Bacteria"/>
</dbReference>
<dbReference type="OrthoDB" id="9816479at2"/>
<name>A0A0A3IZ36_9BACL</name>
<dbReference type="InterPro" id="IPR027417">
    <property type="entry name" value="P-loop_NTPase"/>
</dbReference>
<dbReference type="InterPro" id="IPR027094">
    <property type="entry name" value="Mitofusin_fam"/>
</dbReference>
<reference evidence="8 9" key="1">
    <citation type="submission" date="2014-02" db="EMBL/GenBank/DDBJ databases">
        <title>Draft genome sequence of Lysinibacillus manganicus DSM 26584T.</title>
        <authorList>
            <person name="Zhang F."/>
            <person name="Wang G."/>
            <person name="Zhang L."/>
        </authorList>
    </citation>
    <scope>NUCLEOTIDE SEQUENCE [LARGE SCALE GENOMIC DNA]</scope>
    <source>
        <strain evidence="8 9">DSM 26584</strain>
    </source>
</reference>
<evidence type="ECO:0000256" key="5">
    <source>
        <dbReference type="ARBA" id="ARBA00023136"/>
    </source>
</evidence>
<feature type="coiled-coil region" evidence="6">
    <location>
        <begin position="670"/>
        <end position="704"/>
    </location>
</feature>
<sequence length="705" mass="81396">MQFFEKTAAEQEKFQQHIQKLEQVVDQISFLSKEDTSAIRQLKESFQHKIHDFYREDRKLNIGIIGQVKAGKSSFLNTMIFNGQDVLPRASTPKTATLTKIEYADENSIEIVYYSPEEWQQIEERAKVQSELEEYRVARDILQLAQSHYIDVETYLNKGKETVTFSTETDLMRELNEYVGENGKLTALVKYVTLKINNPHIKEISIVDTPGLNDPIASRTDKTKQFMEVCDVVFFLSRASNFLDQTDMDLLTSQLPQKGVKRLVLIASRYDEGLQDTIYDFDSLEEADADTKKSLRRVAMKNINSYIEMMEKRNASQTLLNVLKECATPIFVSSMAHNMSLKTESNYSKDEQIVYNNLNEHDDLDEEMLQYIGNIAEVQQVFHEVIEQKEQTLLEKAKAFLPLAQQQLATEISNIATLQKRRLTMLIENDQESLEKQKNAIKTQIQQIQAATTSIFTDLFAKLEACKTEGTMSLRQASKDYASLNERTGVETETRSYTVSTSKWYKPWTWGSSSTEYYTVETRYYYLDVSDALENLRNFGHDAVSTVEQAFLDAVDFHQLKRRLLTTVVENFDTSSEYYEPAYFKLLTEKTIQAIEIPVVKIDISGYLTKMANSFSGEVRDASSKTEMRNKLASYISDLFDEISNQFVQEMKSFKEKMAIIDTTFTEQLLKTITDEYETVLAQFKDKEQEIHRLREGLNVLESLM</sequence>
<evidence type="ECO:0000256" key="4">
    <source>
        <dbReference type="ARBA" id="ARBA00023134"/>
    </source>
</evidence>
<gene>
    <name evidence="8" type="ORF">CD29_03820</name>
</gene>
<evidence type="ECO:0000313" key="9">
    <source>
        <dbReference type="Proteomes" id="UP000030416"/>
    </source>
</evidence>
<proteinExistence type="predicted"/>
<dbReference type="GO" id="GO:0005525">
    <property type="term" value="F:GTP binding"/>
    <property type="evidence" value="ECO:0007669"/>
    <property type="project" value="UniProtKB-KW"/>
</dbReference>
<organism evidence="8 9">
    <name type="scientific">Ureibacillus manganicus DSM 26584</name>
    <dbReference type="NCBI Taxonomy" id="1384049"/>
    <lineage>
        <taxon>Bacteria</taxon>
        <taxon>Bacillati</taxon>
        <taxon>Bacillota</taxon>
        <taxon>Bacilli</taxon>
        <taxon>Bacillales</taxon>
        <taxon>Caryophanaceae</taxon>
        <taxon>Ureibacillus</taxon>
    </lineage>
</organism>
<dbReference type="RefSeq" id="WP_036182952.1">
    <property type="nucleotide sequence ID" value="NZ_AVDA01000003.1"/>
</dbReference>
<keyword evidence="2" id="KW-0547">Nucleotide-binding</keyword>